<dbReference type="EMBL" id="LXQA010561055">
    <property type="protein sequence ID" value="MCI59307.1"/>
    <property type="molecule type" value="Genomic_DNA"/>
</dbReference>
<accession>A0A392TFX0</accession>
<dbReference type="AlphaFoldDB" id="A0A392TFX0"/>
<sequence>MVTPAPSMSGRCNQLCAGADR</sequence>
<keyword evidence="2" id="KW-1185">Reference proteome</keyword>
<comment type="caution">
    <text evidence="1">The sequence shown here is derived from an EMBL/GenBank/DDBJ whole genome shotgun (WGS) entry which is preliminary data.</text>
</comment>
<feature type="non-terminal residue" evidence="1">
    <location>
        <position position="21"/>
    </location>
</feature>
<organism evidence="1 2">
    <name type="scientific">Trifolium medium</name>
    <dbReference type="NCBI Taxonomy" id="97028"/>
    <lineage>
        <taxon>Eukaryota</taxon>
        <taxon>Viridiplantae</taxon>
        <taxon>Streptophyta</taxon>
        <taxon>Embryophyta</taxon>
        <taxon>Tracheophyta</taxon>
        <taxon>Spermatophyta</taxon>
        <taxon>Magnoliopsida</taxon>
        <taxon>eudicotyledons</taxon>
        <taxon>Gunneridae</taxon>
        <taxon>Pentapetalae</taxon>
        <taxon>rosids</taxon>
        <taxon>fabids</taxon>
        <taxon>Fabales</taxon>
        <taxon>Fabaceae</taxon>
        <taxon>Papilionoideae</taxon>
        <taxon>50 kb inversion clade</taxon>
        <taxon>NPAAA clade</taxon>
        <taxon>Hologalegina</taxon>
        <taxon>IRL clade</taxon>
        <taxon>Trifolieae</taxon>
        <taxon>Trifolium</taxon>
    </lineage>
</organism>
<evidence type="ECO:0000313" key="1">
    <source>
        <dbReference type="EMBL" id="MCI59307.1"/>
    </source>
</evidence>
<proteinExistence type="predicted"/>
<dbReference type="Proteomes" id="UP000265520">
    <property type="component" value="Unassembled WGS sequence"/>
</dbReference>
<name>A0A392TFX0_9FABA</name>
<reference evidence="1 2" key="1">
    <citation type="journal article" date="2018" name="Front. Plant Sci.">
        <title>Red Clover (Trifolium pratense) and Zigzag Clover (T. medium) - A Picture of Genomic Similarities and Differences.</title>
        <authorList>
            <person name="Dluhosova J."/>
            <person name="Istvanek J."/>
            <person name="Nedelnik J."/>
            <person name="Repkova J."/>
        </authorList>
    </citation>
    <scope>NUCLEOTIDE SEQUENCE [LARGE SCALE GENOMIC DNA]</scope>
    <source>
        <strain evidence="2">cv. 10/8</strain>
        <tissue evidence="1">Leaf</tissue>
    </source>
</reference>
<evidence type="ECO:0000313" key="2">
    <source>
        <dbReference type="Proteomes" id="UP000265520"/>
    </source>
</evidence>
<protein>
    <submittedName>
        <fullName evidence="1">Uncharacterized protein</fullName>
    </submittedName>
</protein>